<organism evidence="1 2">
    <name type="scientific">Rhizopus delemar</name>
    <dbReference type="NCBI Taxonomy" id="936053"/>
    <lineage>
        <taxon>Eukaryota</taxon>
        <taxon>Fungi</taxon>
        <taxon>Fungi incertae sedis</taxon>
        <taxon>Mucoromycota</taxon>
        <taxon>Mucoromycotina</taxon>
        <taxon>Mucoromycetes</taxon>
        <taxon>Mucorales</taxon>
        <taxon>Mucorineae</taxon>
        <taxon>Rhizopodaceae</taxon>
        <taxon>Rhizopus</taxon>
    </lineage>
</organism>
<keyword evidence="2" id="KW-1185">Reference proteome</keyword>
<name>A0A9P6XNE7_9FUNG</name>
<gene>
    <name evidence="1" type="ORF">G6F50_018104</name>
</gene>
<evidence type="ECO:0000313" key="2">
    <source>
        <dbReference type="Proteomes" id="UP000740926"/>
    </source>
</evidence>
<dbReference type="EMBL" id="JAANIU010015706">
    <property type="protein sequence ID" value="KAG1529280.1"/>
    <property type="molecule type" value="Genomic_DNA"/>
</dbReference>
<protein>
    <submittedName>
        <fullName evidence="1">Uncharacterized protein</fullName>
    </submittedName>
</protein>
<dbReference type="Proteomes" id="UP000740926">
    <property type="component" value="Unassembled WGS sequence"/>
</dbReference>
<evidence type="ECO:0000313" key="1">
    <source>
        <dbReference type="EMBL" id="KAG1529280.1"/>
    </source>
</evidence>
<reference evidence="1 2" key="1">
    <citation type="journal article" date="2020" name="Microb. Genom.">
        <title>Genetic diversity of clinical and environmental Mucorales isolates obtained from an investigation of mucormycosis cases among solid organ transplant recipients.</title>
        <authorList>
            <person name="Nguyen M.H."/>
            <person name="Kaul D."/>
            <person name="Muto C."/>
            <person name="Cheng S.J."/>
            <person name="Richter R.A."/>
            <person name="Bruno V.M."/>
            <person name="Liu G."/>
            <person name="Beyhan S."/>
            <person name="Sundermann A.J."/>
            <person name="Mounaud S."/>
            <person name="Pasculle A.W."/>
            <person name="Nierman W.C."/>
            <person name="Driscoll E."/>
            <person name="Cumbie R."/>
            <person name="Clancy C.J."/>
            <person name="Dupont C.L."/>
        </authorList>
    </citation>
    <scope>NUCLEOTIDE SEQUENCE [LARGE SCALE GENOMIC DNA]</scope>
    <source>
        <strain evidence="1 2">GL24</strain>
    </source>
</reference>
<comment type="caution">
    <text evidence="1">The sequence shown here is derived from an EMBL/GenBank/DDBJ whole genome shotgun (WGS) entry which is preliminary data.</text>
</comment>
<proteinExistence type="predicted"/>
<sequence>MSWTFILSSASEVKAVTATGTSCRVSSRLRAVTLTLSRLVGEADRPAGGASCASTGPAASHAPIMRLKPFRFIHSSPRHVRIDGR</sequence>
<accession>A0A9P6XNE7</accession>
<dbReference type="AlphaFoldDB" id="A0A9P6XNE7"/>